<feature type="transmembrane region" description="Helical" evidence="5">
    <location>
        <begin position="382"/>
        <end position="403"/>
    </location>
</feature>
<comment type="caution">
    <text evidence="6">The sequence shown here is derived from an EMBL/GenBank/DDBJ whole genome shotgun (WGS) entry which is preliminary data.</text>
</comment>
<reference evidence="6 7" key="1">
    <citation type="submission" date="2019-08" db="EMBL/GenBank/DDBJ databases">
        <title>Whole genome of Aphis craccivora.</title>
        <authorList>
            <person name="Voronova N.V."/>
            <person name="Shulinski R.S."/>
            <person name="Bandarenka Y.V."/>
            <person name="Zhorov D.G."/>
            <person name="Warner D."/>
        </authorList>
    </citation>
    <scope>NUCLEOTIDE SEQUENCE [LARGE SCALE GENOMIC DNA]</scope>
    <source>
        <strain evidence="6">180601</strain>
        <tissue evidence="6">Whole Body</tissue>
    </source>
</reference>
<dbReference type="InterPro" id="IPR049680">
    <property type="entry name" value="FLVCR1-2_SLC49-like"/>
</dbReference>
<keyword evidence="3 5" id="KW-1133">Transmembrane helix</keyword>
<evidence type="ECO:0000256" key="2">
    <source>
        <dbReference type="ARBA" id="ARBA00022692"/>
    </source>
</evidence>
<feature type="transmembrane region" description="Helical" evidence="5">
    <location>
        <begin position="410"/>
        <end position="426"/>
    </location>
</feature>
<dbReference type="EMBL" id="VUJU01002536">
    <property type="protein sequence ID" value="KAF0760938.1"/>
    <property type="molecule type" value="Genomic_DNA"/>
</dbReference>
<evidence type="ECO:0000256" key="4">
    <source>
        <dbReference type="ARBA" id="ARBA00023136"/>
    </source>
</evidence>
<comment type="subcellular location">
    <subcellularLocation>
        <location evidence="1">Membrane</location>
        <topology evidence="1">Multi-pass membrane protein</topology>
    </subcellularLocation>
</comment>
<dbReference type="Pfam" id="PF07690">
    <property type="entry name" value="MFS_1"/>
    <property type="match status" value="1"/>
</dbReference>
<dbReference type="SUPFAM" id="SSF103473">
    <property type="entry name" value="MFS general substrate transporter"/>
    <property type="match status" value="1"/>
</dbReference>
<gene>
    <name evidence="6" type="ORF">FWK35_00025771</name>
</gene>
<evidence type="ECO:0000256" key="3">
    <source>
        <dbReference type="ARBA" id="ARBA00022989"/>
    </source>
</evidence>
<evidence type="ECO:0000256" key="1">
    <source>
        <dbReference type="ARBA" id="ARBA00004141"/>
    </source>
</evidence>
<feature type="transmembrane region" description="Helical" evidence="5">
    <location>
        <begin position="166"/>
        <end position="186"/>
    </location>
</feature>
<evidence type="ECO:0000313" key="7">
    <source>
        <dbReference type="Proteomes" id="UP000478052"/>
    </source>
</evidence>
<feature type="transmembrane region" description="Helical" evidence="5">
    <location>
        <begin position="355"/>
        <end position="376"/>
    </location>
</feature>
<sequence>MDSETIYGWSDLDSNSVYSSSDDLKSASTEFNLATHAHKIYIKAKEVYKQTETLNLSAGADEKNDSYDIQSTPCYSEMSFEHLVKLPANIPESEHRVSVVILLSITFFSQMFSRDFCITFFEPTSIDLSHRMQTPLSLFPIWNIAVGVFLTVPACMAINKYGIRTCLLYSCGLSSLGVGVRCLSMIGDSAFILHVSALFLSSASVVVKPLMVTVSTCCFLTGERNMATGFLTSASMAGSAAGLLVKTILPQEQPYPQPAVISFIANLVCMLLTYYVFPHEHNKRKYCGQSADIKHKYDVHSISFLLQTVLKNSDLVYIAFSYACANAVSWPWYQMIDITYSKVGFPQNVGKDCRLWIIIHTCALTLSVCWLADRLVGSNKRFVILCHCLAAVFMVRVVLELCVKSFRRTIKSLVFSVMFAFPLSWTTQSLLHELAADYSHPLPENIAVGLMCLLEMLCENCMYFILYAFPPKLLSKEIFLNIIHDSSHRRWSRNQVHTVLEIAWNVLEEVIPVTTANNLIN</sequence>
<dbReference type="InterPro" id="IPR011701">
    <property type="entry name" value="MFS"/>
</dbReference>
<dbReference type="Proteomes" id="UP000478052">
    <property type="component" value="Unassembled WGS sequence"/>
</dbReference>
<keyword evidence="4 5" id="KW-0472">Membrane</keyword>
<keyword evidence="7" id="KW-1185">Reference proteome</keyword>
<feature type="transmembrane region" description="Helical" evidence="5">
    <location>
        <begin position="227"/>
        <end position="249"/>
    </location>
</feature>
<protein>
    <submittedName>
        <fullName evidence="6">Disrupted in renal carcinoma protein 2</fullName>
    </submittedName>
</protein>
<evidence type="ECO:0000313" key="6">
    <source>
        <dbReference type="EMBL" id="KAF0760938.1"/>
    </source>
</evidence>
<feature type="transmembrane region" description="Helical" evidence="5">
    <location>
        <begin position="446"/>
        <end position="469"/>
    </location>
</feature>
<evidence type="ECO:0000256" key="5">
    <source>
        <dbReference type="SAM" id="Phobius"/>
    </source>
</evidence>
<dbReference type="OrthoDB" id="6591445at2759"/>
<feature type="transmembrane region" description="Helical" evidence="5">
    <location>
        <begin position="255"/>
        <end position="277"/>
    </location>
</feature>
<dbReference type="GO" id="GO:0016020">
    <property type="term" value="C:membrane"/>
    <property type="evidence" value="ECO:0007669"/>
    <property type="project" value="UniProtKB-SubCell"/>
</dbReference>
<name>A0A6G0YSS0_APHCR</name>
<dbReference type="AlphaFoldDB" id="A0A6G0YSS0"/>
<dbReference type="InterPro" id="IPR036259">
    <property type="entry name" value="MFS_trans_sf"/>
</dbReference>
<dbReference type="PANTHER" id="PTHR10924">
    <property type="entry name" value="MAJOR FACILITATOR SUPERFAMILY PROTEIN-RELATED"/>
    <property type="match status" value="1"/>
</dbReference>
<dbReference type="Gene3D" id="1.20.1250.20">
    <property type="entry name" value="MFS general substrate transporter like domains"/>
    <property type="match status" value="1"/>
</dbReference>
<accession>A0A6G0YSS0</accession>
<proteinExistence type="predicted"/>
<dbReference type="GO" id="GO:0022857">
    <property type="term" value="F:transmembrane transporter activity"/>
    <property type="evidence" value="ECO:0007669"/>
    <property type="project" value="InterPro"/>
</dbReference>
<dbReference type="PANTHER" id="PTHR10924:SF6">
    <property type="entry name" value="SOLUTE CARRIER FAMILY 49 MEMBER A3"/>
    <property type="match status" value="1"/>
</dbReference>
<keyword evidence="2 5" id="KW-0812">Transmembrane</keyword>
<feature type="transmembrane region" description="Helical" evidence="5">
    <location>
        <begin position="141"/>
        <end position="159"/>
    </location>
</feature>
<organism evidence="6 7">
    <name type="scientific">Aphis craccivora</name>
    <name type="common">Cowpea aphid</name>
    <dbReference type="NCBI Taxonomy" id="307492"/>
    <lineage>
        <taxon>Eukaryota</taxon>
        <taxon>Metazoa</taxon>
        <taxon>Ecdysozoa</taxon>
        <taxon>Arthropoda</taxon>
        <taxon>Hexapoda</taxon>
        <taxon>Insecta</taxon>
        <taxon>Pterygota</taxon>
        <taxon>Neoptera</taxon>
        <taxon>Paraneoptera</taxon>
        <taxon>Hemiptera</taxon>
        <taxon>Sternorrhyncha</taxon>
        <taxon>Aphidomorpha</taxon>
        <taxon>Aphidoidea</taxon>
        <taxon>Aphididae</taxon>
        <taxon>Aphidini</taxon>
        <taxon>Aphis</taxon>
        <taxon>Aphis</taxon>
    </lineage>
</organism>
<feature type="transmembrane region" description="Helical" evidence="5">
    <location>
        <begin position="192"/>
        <end position="220"/>
    </location>
</feature>